<dbReference type="PATRIC" id="fig|45658.7.peg.1465"/>
<dbReference type="PANTHER" id="PTHR36423">
    <property type="entry name" value="AFR070WP"/>
    <property type="match status" value="1"/>
</dbReference>
<dbReference type="STRING" id="45658.VSVS12_01867"/>
<accession>A0A1C7F9J2</accession>
<evidence type="ECO:0000313" key="1">
    <source>
        <dbReference type="EMBL" id="ANU36610.1"/>
    </source>
</evidence>
<proteinExistence type="predicted"/>
<dbReference type="Pfam" id="PF08883">
    <property type="entry name" value="DOPA_dioxygen"/>
    <property type="match status" value="1"/>
</dbReference>
<dbReference type="SUPFAM" id="SSF143410">
    <property type="entry name" value="DOPA-like"/>
    <property type="match status" value="1"/>
</dbReference>
<dbReference type="PIRSF" id="PIRSF028139">
    <property type="entry name" value="DOPA-diox_rel_Mll2280"/>
    <property type="match status" value="1"/>
</dbReference>
<organism evidence="1 2">
    <name type="scientific">Vibrio scophthalmi</name>
    <dbReference type="NCBI Taxonomy" id="45658"/>
    <lineage>
        <taxon>Bacteria</taxon>
        <taxon>Pseudomonadati</taxon>
        <taxon>Pseudomonadota</taxon>
        <taxon>Gammaproteobacteria</taxon>
        <taxon>Vibrionales</taxon>
        <taxon>Vibrionaceae</taxon>
        <taxon>Vibrio</taxon>
    </lineage>
</organism>
<evidence type="ECO:0000313" key="2">
    <source>
        <dbReference type="Proteomes" id="UP000092528"/>
    </source>
</evidence>
<keyword evidence="2" id="KW-1185">Reference proteome</keyword>
<evidence type="ECO:0008006" key="3">
    <source>
        <dbReference type="Google" id="ProtNLM"/>
    </source>
</evidence>
<dbReference type="RefSeq" id="WP_065545362.1">
    <property type="nucleotide sequence ID" value="NZ_CP016414.1"/>
</dbReference>
<dbReference type="GeneID" id="96873531"/>
<name>A0A1C7F9J2_9VIBR</name>
<dbReference type="Gene3D" id="3.30.70.1240">
    <property type="entry name" value="DOPA-like domains"/>
    <property type="match status" value="1"/>
</dbReference>
<dbReference type="AlphaFoldDB" id="A0A1C7F9J2"/>
<dbReference type="InterPro" id="IPR014980">
    <property type="entry name" value="DOPA_dioxygen"/>
</dbReference>
<sequence>MTFPINQHQNYHAHFYFDQSSSDYAAKIREEIHQTLGLFVGRFNQRLVGPHTQWSFEIDFDREQFDKAIDWLDNARQGHSVLVHAVTEDDYRDHTEYVYWLGEPIALDLTLFSVD</sequence>
<reference evidence="1 2" key="1">
    <citation type="submission" date="2016-07" db="EMBL/GenBank/DDBJ databases">
        <title>Genome sequencing of Vibrio scophthalmi strain VS-05, an isolated from Paralichthys olivaceus.</title>
        <authorList>
            <person name="Han H.-J."/>
        </authorList>
    </citation>
    <scope>NUCLEOTIDE SEQUENCE [LARGE SCALE GENOMIC DNA]</scope>
    <source>
        <strain evidence="1 2">VS-05</strain>
    </source>
</reference>
<gene>
    <name evidence="1" type="ORF">VSVS05_01485</name>
</gene>
<dbReference type="EMBL" id="CP016414">
    <property type="protein sequence ID" value="ANU36610.1"/>
    <property type="molecule type" value="Genomic_DNA"/>
</dbReference>
<dbReference type="InterPro" id="IPR023389">
    <property type="entry name" value="DOPA-like_sf"/>
</dbReference>
<dbReference type="PANTHER" id="PTHR36423:SF2">
    <property type="entry name" value="AFR070WP"/>
    <property type="match status" value="1"/>
</dbReference>
<dbReference type="Proteomes" id="UP000092528">
    <property type="component" value="Chromosome 1"/>
</dbReference>
<protein>
    <recommendedName>
        <fullName evidence="3">DOPA 4,5-dioxygenase</fullName>
    </recommendedName>
</protein>